<dbReference type="Proteomes" id="UP000189703">
    <property type="component" value="Unplaced"/>
</dbReference>
<dbReference type="InterPro" id="IPR050317">
    <property type="entry name" value="Plant_Fungal_Acyltransferase"/>
</dbReference>
<protein>
    <submittedName>
        <fullName evidence="3">Spermidine hydroxycinnamoyl transferase-like</fullName>
    </submittedName>
</protein>
<dbReference type="InterPro" id="IPR023213">
    <property type="entry name" value="CAT-like_dom_sf"/>
</dbReference>
<reference evidence="3" key="1">
    <citation type="submission" date="2025-08" db="UniProtKB">
        <authorList>
            <consortium name="RefSeq"/>
        </authorList>
    </citation>
    <scope>IDENTIFICATION</scope>
</reference>
<dbReference type="Pfam" id="PF02458">
    <property type="entry name" value="Transferase"/>
    <property type="match status" value="1"/>
</dbReference>
<evidence type="ECO:0000313" key="3">
    <source>
        <dbReference type="RefSeq" id="XP_019055290.1"/>
    </source>
</evidence>
<comment type="similarity">
    <text evidence="1">Belongs to the plant acyltransferase family.</text>
</comment>
<dbReference type="OrthoDB" id="671439at2759"/>
<dbReference type="PANTHER" id="PTHR31642">
    <property type="entry name" value="TRICHOTHECENE 3-O-ACETYLTRANSFERASE"/>
    <property type="match status" value="1"/>
</dbReference>
<dbReference type="PANTHER" id="PTHR31642:SF324">
    <property type="entry name" value="SPERMIDINE HYDROXYCINNAMOYL TRANSFERASE"/>
    <property type="match status" value="1"/>
</dbReference>
<accession>A0A1U8QB37</accession>
<dbReference type="AlphaFoldDB" id="A0A1U8QB37"/>
<dbReference type="GeneID" id="109115555"/>
<keyword evidence="2" id="KW-1185">Reference proteome</keyword>
<dbReference type="Gene3D" id="3.30.559.10">
    <property type="entry name" value="Chloramphenicol acetyltransferase-like domain"/>
    <property type="match status" value="2"/>
</dbReference>
<name>A0A1U8QB37_NELNU</name>
<proteinExistence type="inferred from homology"/>
<sequence length="155" mass="17700">MGISHVVADGAASMLFITTWAQMARSNIVDPELTPFLDRTVLHPRVQNEEDTPKFDHIEYKRPPMLVGQVDEMEEQKKETTVAVLKLSSDQVELLKRVANEGRENNGNVDNREYNRYESLAGHIWRCASKARIVSTAGMSPWRDTYGDVRPRRES</sequence>
<dbReference type="RefSeq" id="XP_019055290.1">
    <property type="nucleotide sequence ID" value="XM_019199745.1"/>
</dbReference>
<dbReference type="KEGG" id="nnu:109115555"/>
<organism evidence="2 3">
    <name type="scientific">Nelumbo nucifera</name>
    <name type="common">Sacred lotus</name>
    <dbReference type="NCBI Taxonomy" id="4432"/>
    <lineage>
        <taxon>Eukaryota</taxon>
        <taxon>Viridiplantae</taxon>
        <taxon>Streptophyta</taxon>
        <taxon>Embryophyta</taxon>
        <taxon>Tracheophyta</taxon>
        <taxon>Spermatophyta</taxon>
        <taxon>Magnoliopsida</taxon>
        <taxon>Proteales</taxon>
        <taxon>Nelumbonaceae</taxon>
        <taxon>Nelumbo</taxon>
    </lineage>
</organism>
<dbReference type="InParanoid" id="A0A1U8QB37"/>
<evidence type="ECO:0000313" key="2">
    <source>
        <dbReference type="Proteomes" id="UP000189703"/>
    </source>
</evidence>
<evidence type="ECO:0000256" key="1">
    <source>
        <dbReference type="ARBA" id="ARBA00009861"/>
    </source>
</evidence>
<gene>
    <name evidence="3" type="primary">LOC109115555</name>
</gene>